<dbReference type="Proteomes" id="UP000298656">
    <property type="component" value="Chromosome 1"/>
</dbReference>
<dbReference type="InterPro" id="IPR003615">
    <property type="entry name" value="HNH_nuc"/>
</dbReference>
<evidence type="ECO:0000259" key="1">
    <source>
        <dbReference type="Pfam" id="PF01844"/>
    </source>
</evidence>
<name>A0A4P8IUU8_9BURK</name>
<sequence>MRDELILALELYLQHRASPPGKDSPEVAELSSLLNDMGCALGLDEPDTYRNPNGVYMKMMNFRRFDPEYTKEGKVGLTRGNKDEKKVWNEFASDSERLAIVCSAIKLAIQRYSADAELSGADDPAIAEAEEGRILTRLHRVRERSRKLVEQAKTAALKKHGRLFCEACGFDFREKYGPIGEGLIDVHHTKPVHTLTEGDTTKLEDLALLCSNCHRVVHSSRRWLSVEQVSDLVRRVFRDIRASPLHPSGKL</sequence>
<proteinExistence type="predicted"/>
<dbReference type="GO" id="GO:0008270">
    <property type="term" value="F:zinc ion binding"/>
    <property type="evidence" value="ECO:0007669"/>
    <property type="project" value="InterPro"/>
</dbReference>
<dbReference type="GO" id="GO:0003676">
    <property type="term" value="F:nucleic acid binding"/>
    <property type="evidence" value="ECO:0007669"/>
    <property type="project" value="InterPro"/>
</dbReference>
<accession>A0A4P8IUU8</accession>
<dbReference type="InterPro" id="IPR002711">
    <property type="entry name" value="HNH"/>
</dbReference>
<dbReference type="Pfam" id="PF01844">
    <property type="entry name" value="HNH"/>
    <property type="match status" value="1"/>
</dbReference>
<dbReference type="AlphaFoldDB" id="A0A4P8IUU8"/>
<evidence type="ECO:0000313" key="3">
    <source>
        <dbReference type="Proteomes" id="UP000298656"/>
    </source>
</evidence>
<keyword evidence="2" id="KW-0540">Nuclease</keyword>
<dbReference type="KEGG" id="tvl:FAZ95_04050"/>
<keyword evidence="2" id="KW-0378">Hydrolase</keyword>
<dbReference type="CDD" id="cd00085">
    <property type="entry name" value="HNHc"/>
    <property type="match status" value="1"/>
</dbReference>
<gene>
    <name evidence="2" type="ORF">FAZ95_04050</name>
</gene>
<feature type="domain" description="HNH" evidence="1">
    <location>
        <begin position="165"/>
        <end position="219"/>
    </location>
</feature>
<reference evidence="2 3" key="1">
    <citation type="submission" date="2019-05" db="EMBL/GenBank/DDBJ databases">
        <title>Burkholderia sp. DHOD12, isolated from subtropical forest soil.</title>
        <authorList>
            <person name="Gao Z.-H."/>
            <person name="Qiu L.-H."/>
        </authorList>
    </citation>
    <scope>NUCLEOTIDE SEQUENCE [LARGE SCALE GENOMIC DNA]</scope>
    <source>
        <strain evidence="2 3">DHOD12</strain>
    </source>
</reference>
<dbReference type="EMBL" id="CP040077">
    <property type="protein sequence ID" value="QCP51635.1"/>
    <property type="molecule type" value="Genomic_DNA"/>
</dbReference>
<dbReference type="GO" id="GO:0004519">
    <property type="term" value="F:endonuclease activity"/>
    <property type="evidence" value="ECO:0007669"/>
    <property type="project" value="UniProtKB-KW"/>
</dbReference>
<keyword evidence="3" id="KW-1185">Reference proteome</keyword>
<organism evidence="2 3">
    <name type="scientific">Trinickia violacea</name>
    <dbReference type="NCBI Taxonomy" id="2571746"/>
    <lineage>
        <taxon>Bacteria</taxon>
        <taxon>Pseudomonadati</taxon>
        <taxon>Pseudomonadota</taxon>
        <taxon>Betaproteobacteria</taxon>
        <taxon>Burkholderiales</taxon>
        <taxon>Burkholderiaceae</taxon>
        <taxon>Trinickia</taxon>
    </lineage>
</organism>
<dbReference type="OrthoDB" id="9802640at2"/>
<evidence type="ECO:0000313" key="2">
    <source>
        <dbReference type="EMBL" id="QCP51635.1"/>
    </source>
</evidence>
<protein>
    <submittedName>
        <fullName evidence="2">HNH endonuclease</fullName>
    </submittedName>
</protein>
<keyword evidence="2" id="KW-0255">Endonuclease</keyword>